<organism evidence="1 2">
    <name type="scientific">Shearwaterpox virus</name>
    <dbReference type="NCBI Taxonomy" id="1974596"/>
    <lineage>
        <taxon>Viruses</taxon>
        <taxon>Varidnaviria</taxon>
        <taxon>Bamfordvirae</taxon>
        <taxon>Nucleocytoviricota</taxon>
        <taxon>Pokkesviricetes</taxon>
        <taxon>Chitovirales</taxon>
        <taxon>Poxviridae</taxon>
        <taxon>Chordopoxvirinae</taxon>
        <taxon>Avipoxvirus</taxon>
        <taxon>Avipoxvirus canarypox</taxon>
        <taxon>Canarypox virus</taxon>
    </lineage>
</organism>
<protein>
    <submittedName>
        <fullName evidence="1">SWPV1-254</fullName>
    </submittedName>
</protein>
<dbReference type="InterPro" id="IPR045408">
    <property type="entry name" value="DUF5890"/>
</dbReference>
<gene>
    <name evidence="1" type="primary">SWPV1-254</name>
</gene>
<accession>A0A1V0S864</accession>
<dbReference type="EMBL" id="KX857216">
    <property type="protein sequence ID" value="ARF02814.1"/>
    <property type="molecule type" value="Genomic_DNA"/>
</dbReference>
<reference evidence="1 2" key="1">
    <citation type="journal article" date="2017" name="BMC Genomics">
        <title>Genomic characterization of two novel pathogenic avipoxviruses isolated from pacific shearwaters (Ardenna spp.).</title>
        <authorList>
            <person name="Sarker S."/>
            <person name="Das S."/>
            <person name="Lavers J.L."/>
            <person name="Hutton I."/>
            <person name="Helbig K."/>
            <person name="Imbery J."/>
            <person name="Upton C."/>
            <person name="Raidal S.R."/>
        </authorList>
    </citation>
    <scope>NUCLEOTIDE SEQUENCE [LARGE SCALE GENOMIC DNA]</scope>
    <source>
        <strain evidence="1 2">SWPV-1</strain>
    </source>
</reference>
<sequence length="134" mass="15952">MDVNNTSMLERFFWKEISMGKKVTIELSVPSTIIYVFYSYHRITRYKFKDNRQLFQILSVLNDNTVIFDSRITEETWLDNIDPKAIKKCSKVIIMPIVNIPDDIFYKLDESKKKIMSIDINTTNESTITWYDTF</sequence>
<evidence type="ECO:0000313" key="2">
    <source>
        <dbReference type="Proteomes" id="UP000315116"/>
    </source>
</evidence>
<dbReference type="Proteomes" id="UP000315116">
    <property type="component" value="Segment"/>
</dbReference>
<dbReference type="Pfam" id="PF19240">
    <property type="entry name" value="DUF5890"/>
    <property type="match status" value="1"/>
</dbReference>
<proteinExistence type="predicted"/>
<evidence type="ECO:0000313" key="1">
    <source>
        <dbReference type="EMBL" id="ARF02814.1"/>
    </source>
</evidence>
<name>A0A1V0S864_CNPV</name>